<evidence type="ECO:0000256" key="1">
    <source>
        <dbReference type="SAM" id="MobiDB-lite"/>
    </source>
</evidence>
<protein>
    <recommendedName>
        <fullName evidence="4">Chlorophyllase</fullName>
    </recommendedName>
</protein>
<dbReference type="EMBL" id="HBIP01025049">
    <property type="protein sequence ID" value="CAE0500001.1"/>
    <property type="molecule type" value="Transcribed_RNA"/>
</dbReference>
<dbReference type="GO" id="GO:0015996">
    <property type="term" value="P:chlorophyll catabolic process"/>
    <property type="evidence" value="ECO:0007669"/>
    <property type="project" value="TreeGrafter"/>
</dbReference>
<proteinExistence type="predicted"/>
<keyword evidence="2" id="KW-0732">Signal</keyword>
<dbReference type="GO" id="GO:0047746">
    <property type="term" value="F:chlorophyllase activity"/>
    <property type="evidence" value="ECO:0007669"/>
    <property type="project" value="TreeGrafter"/>
</dbReference>
<feature type="chain" id="PRO_5030592887" description="Chlorophyllase" evidence="2">
    <location>
        <begin position="23"/>
        <end position="405"/>
    </location>
</feature>
<feature type="compositionally biased region" description="Basic and acidic residues" evidence="1">
    <location>
        <begin position="221"/>
        <end position="233"/>
    </location>
</feature>
<dbReference type="Pfam" id="PF07224">
    <property type="entry name" value="Chlorophyllase"/>
    <property type="match status" value="1"/>
</dbReference>
<dbReference type="PANTHER" id="PTHR33428">
    <property type="entry name" value="CHLOROPHYLLASE-2, CHLOROPLASTIC"/>
    <property type="match status" value="1"/>
</dbReference>
<sequence>MRRGSLLLMLLITGSMLCFSTGVDSVEKAVGISAVANSHVEAQIEIADCGDKKACKLSLLVTYPGLSSGLAAPVVLFFSGFQMPRSWYDSYAEQLASSGGYAVVQYETSSSIVKPLIPDMIEVQFIPRILSFLAGEATNSTSPLYNRVDVSRVGLMGHSRGGKLAALALAFGVHLPDQTPLPACTRQQSTSMHGPGPAEASQDLGSKHKQQLQQEQQEQQQDQHRVHDPHSQHLAELQPAEAGRCQQVVQGVGLVPQLAAVLIDPVDSGSGSSPQDMQYPSAVEALTGRNRSAALIGAGVCGWCNPKKDGWRSFWPVLQSGWLQVVFAAGHLQFTDAKGAAAWAWDKFCGGKAQSHAEVQEFPVRAALAWFGLAFEDKPPTAYIDWSLKQQQLQRASFEIKTAKV</sequence>
<feature type="signal peptide" evidence="2">
    <location>
        <begin position="1"/>
        <end position="22"/>
    </location>
</feature>
<accession>A0A7S3VQ91</accession>
<dbReference type="SUPFAM" id="SSF53474">
    <property type="entry name" value="alpha/beta-Hydrolases"/>
    <property type="match status" value="1"/>
</dbReference>
<feature type="compositionally biased region" description="Low complexity" evidence="1">
    <location>
        <begin position="211"/>
        <end position="220"/>
    </location>
</feature>
<name>A0A7S3VQ91_DUNTE</name>
<evidence type="ECO:0000256" key="2">
    <source>
        <dbReference type="SAM" id="SignalP"/>
    </source>
</evidence>
<reference evidence="3" key="1">
    <citation type="submission" date="2021-01" db="EMBL/GenBank/DDBJ databases">
        <authorList>
            <person name="Corre E."/>
            <person name="Pelletier E."/>
            <person name="Niang G."/>
            <person name="Scheremetjew M."/>
            <person name="Finn R."/>
            <person name="Kale V."/>
            <person name="Holt S."/>
            <person name="Cochrane G."/>
            <person name="Meng A."/>
            <person name="Brown T."/>
            <person name="Cohen L."/>
        </authorList>
    </citation>
    <scope>NUCLEOTIDE SEQUENCE</scope>
    <source>
        <strain evidence="3">CCMP1320</strain>
    </source>
</reference>
<evidence type="ECO:0000313" key="3">
    <source>
        <dbReference type="EMBL" id="CAE0500001.1"/>
    </source>
</evidence>
<evidence type="ECO:0008006" key="4">
    <source>
        <dbReference type="Google" id="ProtNLM"/>
    </source>
</evidence>
<feature type="region of interest" description="Disordered" evidence="1">
    <location>
        <begin position="181"/>
        <end position="233"/>
    </location>
</feature>
<dbReference type="PANTHER" id="PTHR33428:SF14">
    <property type="entry name" value="CARBOXYLESTERASE TYPE B DOMAIN-CONTAINING PROTEIN"/>
    <property type="match status" value="1"/>
</dbReference>
<organism evidence="3">
    <name type="scientific">Dunaliella tertiolecta</name>
    <name type="common">Green alga</name>
    <dbReference type="NCBI Taxonomy" id="3047"/>
    <lineage>
        <taxon>Eukaryota</taxon>
        <taxon>Viridiplantae</taxon>
        <taxon>Chlorophyta</taxon>
        <taxon>core chlorophytes</taxon>
        <taxon>Chlorophyceae</taxon>
        <taxon>CS clade</taxon>
        <taxon>Chlamydomonadales</taxon>
        <taxon>Dunaliellaceae</taxon>
        <taxon>Dunaliella</taxon>
    </lineage>
</organism>
<dbReference type="InterPro" id="IPR017395">
    <property type="entry name" value="Chlorophyllase-like"/>
</dbReference>
<gene>
    <name evidence="3" type="ORF">DTER00134_LOCUS15074</name>
</gene>
<dbReference type="InterPro" id="IPR029058">
    <property type="entry name" value="AB_hydrolase_fold"/>
</dbReference>
<dbReference type="AlphaFoldDB" id="A0A7S3VQ91"/>
<dbReference type="Gene3D" id="3.40.50.1820">
    <property type="entry name" value="alpha/beta hydrolase"/>
    <property type="match status" value="1"/>
</dbReference>